<evidence type="ECO:0000256" key="1">
    <source>
        <dbReference type="ARBA" id="ARBA00004967"/>
    </source>
</evidence>
<dbReference type="NCBIfam" id="NF001770">
    <property type="entry name" value="PRK00509.1"/>
    <property type="match status" value="1"/>
</dbReference>
<comment type="similarity">
    <text evidence="9">Belongs to the argininosuccinate synthase family. Type 1 subfamily.</text>
</comment>
<feature type="binding site" evidence="9">
    <location>
        <position position="141"/>
    </location>
    <ligand>
        <name>L-aspartate</name>
        <dbReference type="ChEBI" id="CHEBI:29991"/>
    </ligand>
</feature>
<dbReference type="InterPro" id="IPR048267">
    <property type="entry name" value="Arginosuc_syn_N"/>
</dbReference>
<comment type="caution">
    <text evidence="12">The sequence shown here is derived from an EMBL/GenBank/DDBJ whole genome shotgun (WGS) entry which is preliminary data.</text>
</comment>
<dbReference type="InterPro" id="IPR018223">
    <property type="entry name" value="Arginosuc_synth_CS"/>
</dbReference>
<dbReference type="GO" id="GO:0006526">
    <property type="term" value="P:L-arginine biosynthetic process"/>
    <property type="evidence" value="ECO:0007669"/>
    <property type="project" value="UniProtKB-UniRule"/>
</dbReference>
<feature type="binding site" evidence="9">
    <location>
        <position position="145"/>
    </location>
    <ligand>
        <name>L-citrulline</name>
        <dbReference type="ChEBI" id="CHEBI:57743"/>
    </ligand>
</feature>
<feature type="binding site" evidence="9">
    <location>
        <position position="141"/>
    </location>
    <ligand>
        <name>L-citrulline</name>
        <dbReference type="ChEBI" id="CHEBI:57743"/>
    </ligand>
</feature>
<evidence type="ECO:0000256" key="5">
    <source>
        <dbReference type="ARBA" id="ARBA00022598"/>
    </source>
</evidence>
<evidence type="ECO:0000256" key="9">
    <source>
        <dbReference type="HAMAP-Rule" id="MF_00005"/>
    </source>
</evidence>
<evidence type="ECO:0000256" key="7">
    <source>
        <dbReference type="ARBA" id="ARBA00022741"/>
    </source>
</evidence>
<feature type="domain" description="Arginosuccinate synthase C-terminal" evidence="11">
    <location>
        <begin position="192"/>
        <end position="410"/>
    </location>
</feature>
<dbReference type="GO" id="GO:0005524">
    <property type="term" value="F:ATP binding"/>
    <property type="evidence" value="ECO:0007669"/>
    <property type="project" value="UniProtKB-UniRule"/>
</dbReference>
<name>A0A0G1MH47_9BACT</name>
<dbReference type="PROSITE" id="PS00564">
    <property type="entry name" value="ARGININOSUCCIN_SYN_1"/>
    <property type="match status" value="1"/>
</dbReference>
<dbReference type="PROSITE" id="PS00565">
    <property type="entry name" value="ARGININOSUCCIN_SYN_2"/>
    <property type="match status" value="1"/>
</dbReference>
<evidence type="ECO:0000313" key="13">
    <source>
        <dbReference type="Proteomes" id="UP000033999"/>
    </source>
</evidence>
<dbReference type="NCBIfam" id="TIGR00032">
    <property type="entry name" value="argG"/>
    <property type="match status" value="1"/>
</dbReference>
<dbReference type="InterPro" id="IPR048268">
    <property type="entry name" value="Arginosuc_syn_C"/>
</dbReference>
<feature type="binding site" evidence="9">
    <location>
        <position position="142"/>
    </location>
    <ligand>
        <name>L-aspartate</name>
        <dbReference type="ChEBI" id="CHEBI:29991"/>
    </ligand>
</feature>
<dbReference type="Gene3D" id="3.90.1260.10">
    <property type="entry name" value="Argininosuccinate synthetase, chain A, domain 2"/>
    <property type="match status" value="1"/>
</dbReference>
<keyword evidence="8 9" id="KW-0067">ATP-binding</keyword>
<feature type="binding site" evidence="9">
    <location>
        <position position="279"/>
    </location>
    <ligand>
        <name>L-citrulline</name>
        <dbReference type="ChEBI" id="CHEBI:57743"/>
    </ligand>
</feature>
<evidence type="ECO:0000256" key="4">
    <source>
        <dbReference type="ARBA" id="ARBA00022571"/>
    </source>
</evidence>
<dbReference type="InterPro" id="IPR014729">
    <property type="entry name" value="Rossmann-like_a/b/a_fold"/>
</dbReference>
<comment type="subcellular location">
    <subcellularLocation>
        <location evidence="9">Cytoplasm</location>
    </subcellularLocation>
</comment>
<comment type="caution">
    <text evidence="9">Lacks conserved residue(s) required for the propagation of feature annotation.</text>
</comment>
<dbReference type="Pfam" id="PF20979">
    <property type="entry name" value="Arginosuc_syn_C"/>
    <property type="match status" value="1"/>
</dbReference>
<comment type="subunit">
    <text evidence="2 9">Homotetramer.</text>
</comment>
<proteinExistence type="inferred from homology"/>
<feature type="domain" description="Arginosuccinate synthase-like N-terminal" evidence="10">
    <location>
        <begin position="24"/>
        <end position="183"/>
    </location>
</feature>
<organism evidence="12 13">
    <name type="scientific">Candidatus Magasanikbacteria bacterium GW2011_GWA2_45_39</name>
    <dbReference type="NCBI Taxonomy" id="1619041"/>
    <lineage>
        <taxon>Bacteria</taxon>
        <taxon>Candidatus Magasanikiibacteriota</taxon>
    </lineage>
</organism>
<dbReference type="Gene3D" id="1.20.5.470">
    <property type="entry name" value="Single helix bin"/>
    <property type="match status" value="1"/>
</dbReference>
<dbReference type="CDD" id="cd01999">
    <property type="entry name" value="ASS"/>
    <property type="match status" value="1"/>
</dbReference>
<accession>A0A0G1MH47</accession>
<keyword evidence="5 9" id="KW-0436">Ligase</keyword>
<keyword evidence="7 9" id="KW-0547">Nucleotide-binding</keyword>
<gene>
    <name evidence="9" type="primary">argG</name>
    <name evidence="12" type="ORF">UX10_C0007G0002</name>
</gene>
<dbReference type="PANTHER" id="PTHR11587">
    <property type="entry name" value="ARGININOSUCCINATE SYNTHASE"/>
    <property type="match status" value="1"/>
</dbReference>
<evidence type="ECO:0000256" key="8">
    <source>
        <dbReference type="ARBA" id="ARBA00022840"/>
    </source>
</evidence>
<feature type="binding site" evidence="9">
    <location>
        <position position="135"/>
    </location>
    <ligand>
        <name>ATP</name>
        <dbReference type="ChEBI" id="CHEBI:30616"/>
    </ligand>
</feature>
<dbReference type="SUPFAM" id="SSF52402">
    <property type="entry name" value="Adenine nucleotide alpha hydrolases-like"/>
    <property type="match status" value="1"/>
</dbReference>
<feature type="binding site" evidence="9">
    <location>
        <begin position="26"/>
        <end position="34"/>
    </location>
    <ligand>
        <name>ATP</name>
        <dbReference type="ChEBI" id="CHEBI:30616"/>
    </ligand>
</feature>
<dbReference type="AlphaFoldDB" id="A0A0G1MH47"/>
<dbReference type="EMBL" id="LCKX01000007">
    <property type="protein sequence ID" value="KKU07671.1"/>
    <property type="molecule type" value="Genomic_DNA"/>
</dbReference>
<dbReference type="EC" id="6.3.4.5" evidence="3 9"/>
<dbReference type="Gene3D" id="3.40.50.620">
    <property type="entry name" value="HUPs"/>
    <property type="match status" value="1"/>
</dbReference>
<dbReference type="PATRIC" id="fig|1619041.3.peg.247"/>
<comment type="pathway">
    <text evidence="1 9">Amino-acid biosynthesis; L-arginine biosynthesis; L-arginine from L-ornithine and carbamoyl phosphate: step 2/3.</text>
</comment>
<dbReference type="PANTHER" id="PTHR11587:SF2">
    <property type="entry name" value="ARGININOSUCCINATE SYNTHASE"/>
    <property type="match status" value="1"/>
</dbReference>
<keyword evidence="9" id="KW-0963">Cytoplasm</keyword>
<sequence>MNSNTTYQKIASHEAQKGSFDTCLLLYSGGLDTSVMLKWIQEQYKCAVITLTVDIGQTADNLEAIKEKALMLGAKDAIVYDAKDEFADFLLTRAIKSNADYQGGYALGCPLGRVMISHVAIKIAHQYNCQVIAHGATGKGNDQVRFEGHLTTLDPAIKIIAPVREWSMGRDEEIDYAHKHGIPISQTKEMPYSYDENMWANTGEGGEIEDPSLIPSLQNILKWCSLIENTPSDPVLLDITFEKGMPVALNGEYKKLSAIVMELNKTGGAHGVGVFHLIEDRLVGLKVRGVYENPAASILIGAHQKLEQLVSTREENELKSFLDTKWAYLTYAAKWFEPVMEHIHAYVDDHNAKVTGKVTVKLFKGALTVVALESPFSLFNHNLATFNKNAAFNQNASAGFIEIYNLPSKTAHHVKQHNALKKGVETL</sequence>
<reference evidence="12 13" key="1">
    <citation type="journal article" date="2015" name="Nature">
        <title>rRNA introns, odd ribosomes, and small enigmatic genomes across a large radiation of phyla.</title>
        <authorList>
            <person name="Brown C.T."/>
            <person name="Hug L.A."/>
            <person name="Thomas B.C."/>
            <person name="Sharon I."/>
            <person name="Castelle C.J."/>
            <person name="Singh A."/>
            <person name="Wilkins M.J."/>
            <person name="Williams K.H."/>
            <person name="Banfield J.F."/>
        </authorList>
    </citation>
    <scope>NUCLEOTIDE SEQUENCE [LARGE SCALE GENOMIC DNA]</scope>
</reference>
<dbReference type="InterPro" id="IPR001518">
    <property type="entry name" value="Arginosuc_synth"/>
</dbReference>
<dbReference type="GO" id="GO:0005737">
    <property type="term" value="C:cytoplasm"/>
    <property type="evidence" value="ECO:0007669"/>
    <property type="project" value="UniProtKB-SubCell"/>
</dbReference>
<keyword evidence="4 9" id="KW-0055">Arginine biosynthesis</keyword>
<evidence type="ECO:0000256" key="2">
    <source>
        <dbReference type="ARBA" id="ARBA00011881"/>
    </source>
</evidence>
<dbReference type="FunFam" id="3.90.1260.10:FF:000007">
    <property type="entry name" value="Argininosuccinate synthase"/>
    <property type="match status" value="1"/>
</dbReference>
<dbReference type="Pfam" id="PF00764">
    <property type="entry name" value="Arginosuc_synth"/>
    <property type="match status" value="1"/>
</dbReference>
<dbReference type="UniPathway" id="UPA00068">
    <property type="reaction ID" value="UER00113"/>
</dbReference>
<dbReference type="FunFam" id="3.40.50.620:FF:000019">
    <property type="entry name" value="Argininosuccinate synthase"/>
    <property type="match status" value="1"/>
</dbReference>
<dbReference type="InterPro" id="IPR023434">
    <property type="entry name" value="Arginosuc_synth_type_1_subfam"/>
</dbReference>
<feature type="binding site" evidence="9">
    <location>
        <position position="291"/>
    </location>
    <ligand>
        <name>L-citrulline</name>
        <dbReference type="ChEBI" id="CHEBI:57743"/>
    </ligand>
</feature>
<evidence type="ECO:0000256" key="3">
    <source>
        <dbReference type="ARBA" id="ARBA00012286"/>
    </source>
</evidence>
<evidence type="ECO:0000259" key="10">
    <source>
        <dbReference type="Pfam" id="PF00764"/>
    </source>
</evidence>
<comment type="catalytic activity">
    <reaction evidence="9">
        <text>L-citrulline + L-aspartate + ATP = 2-(N(omega)-L-arginino)succinate + AMP + diphosphate + H(+)</text>
        <dbReference type="Rhea" id="RHEA:10932"/>
        <dbReference type="ChEBI" id="CHEBI:15378"/>
        <dbReference type="ChEBI" id="CHEBI:29991"/>
        <dbReference type="ChEBI" id="CHEBI:30616"/>
        <dbReference type="ChEBI" id="CHEBI:33019"/>
        <dbReference type="ChEBI" id="CHEBI:57472"/>
        <dbReference type="ChEBI" id="CHEBI:57743"/>
        <dbReference type="ChEBI" id="CHEBI:456215"/>
        <dbReference type="EC" id="6.3.4.5"/>
    </reaction>
</comment>
<dbReference type="InterPro" id="IPR024074">
    <property type="entry name" value="AS_cat/multimer_dom_body"/>
</dbReference>
<feature type="binding site" evidence="9">
    <location>
        <position position="105"/>
    </location>
    <ligand>
        <name>L-citrulline</name>
        <dbReference type="ChEBI" id="CHEBI:57743"/>
    </ligand>
</feature>
<feature type="binding site" evidence="9">
    <location>
        <position position="193"/>
    </location>
    <ligand>
        <name>L-citrulline</name>
        <dbReference type="ChEBI" id="CHEBI:57743"/>
    </ligand>
</feature>
<dbReference type="Proteomes" id="UP000033999">
    <property type="component" value="Unassembled WGS sequence"/>
</dbReference>
<dbReference type="GO" id="GO:0000050">
    <property type="term" value="P:urea cycle"/>
    <property type="evidence" value="ECO:0007669"/>
    <property type="project" value="TreeGrafter"/>
</dbReference>
<evidence type="ECO:0000313" key="12">
    <source>
        <dbReference type="EMBL" id="KKU07671.1"/>
    </source>
</evidence>
<evidence type="ECO:0000256" key="6">
    <source>
        <dbReference type="ARBA" id="ARBA00022605"/>
    </source>
</evidence>
<feature type="binding site" evidence="9">
    <location>
        <position position="137"/>
    </location>
    <ligand>
        <name>L-aspartate</name>
        <dbReference type="ChEBI" id="CHEBI:29991"/>
    </ligand>
</feature>
<dbReference type="GO" id="GO:0000053">
    <property type="term" value="P:argininosuccinate metabolic process"/>
    <property type="evidence" value="ECO:0007669"/>
    <property type="project" value="TreeGrafter"/>
</dbReference>
<evidence type="ECO:0000259" key="11">
    <source>
        <dbReference type="Pfam" id="PF20979"/>
    </source>
</evidence>
<dbReference type="SUPFAM" id="SSF69864">
    <property type="entry name" value="Argininosuccinate synthetase, C-terminal domain"/>
    <property type="match status" value="1"/>
</dbReference>
<keyword evidence="6 9" id="KW-0028">Amino-acid biosynthesis</keyword>
<dbReference type="GO" id="GO:0004055">
    <property type="term" value="F:argininosuccinate synthase activity"/>
    <property type="evidence" value="ECO:0007669"/>
    <property type="project" value="UniProtKB-UniRule"/>
</dbReference>
<dbReference type="HAMAP" id="MF_00005">
    <property type="entry name" value="Arg_succ_synth_type1"/>
    <property type="match status" value="1"/>
</dbReference>
<protein>
    <recommendedName>
        <fullName evidence="3 9">Argininosuccinate synthase</fullName>
        <ecNumber evidence="3 9">6.3.4.5</ecNumber>
    </recommendedName>
    <alternativeName>
        <fullName evidence="9">Citrulline--aspartate ligase</fullName>
    </alternativeName>
</protein>